<dbReference type="EMBL" id="QMFB01000006">
    <property type="protein sequence ID" value="RAV20962.1"/>
    <property type="molecule type" value="Genomic_DNA"/>
</dbReference>
<feature type="region of interest" description="Disordered" evidence="9">
    <location>
        <begin position="1"/>
        <end position="44"/>
    </location>
</feature>
<feature type="transmembrane region" description="Helical" evidence="10">
    <location>
        <begin position="65"/>
        <end position="88"/>
    </location>
</feature>
<evidence type="ECO:0000256" key="5">
    <source>
        <dbReference type="ARBA" id="ARBA00022741"/>
    </source>
</evidence>
<feature type="transmembrane region" description="Helical" evidence="10">
    <location>
        <begin position="193"/>
        <end position="224"/>
    </location>
</feature>
<dbReference type="GO" id="GO:0005524">
    <property type="term" value="F:ATP binding"/>
    <property type="evidence" value="ECO:0007669"/>
    <property type="project" value="UniProtKB-KW"/>
</dbReference>
<proteinExistence type="predicted"/>
<dbReference type="PROSITE" id="PS50929">
    <property type="entry name" value="ABC_TM1F"/>
    <property type="match status" value="1"/>
</dbReference>
<dbReference type="InterPro" id="IPR036640">
    <property type="entry name" value="ABC1_TM_sf"/>
</dbReference>
<dbReference type="GO" id="GO:0005886">
    <property type="term" value="C:plasma membrane"/>
    <property type="evidence" value="ECO:0007669"/>
    <property type="project" value="UniProtKB-SubCell"/>
</dbReference>
<dbReference type="GO" id="GO:0016887">
    <property type="term" value="F:ATP hydrolysis activity"/>
    <property type="evidence" value="ECO:0007669"/>
    <property type="project" value="InterPro"/>
</dbReference>
<dbReference type="CDD" id="cd18547">
    <property type="entry name" value="ABC_6TM_Tm288_like"/>
    <property type="match status" value="1"/>
</dbReference>
<keyword evidence="5" id="KW-0547">Nucleotide-binding</keyword>
<organism evidence="13 14">
    <name type="scientific">Paenibacillus contaminans</name>
    <dbReference type="NCBI Taxonomy" id="450362"/>
    <lineage>
        <taxon>Bacteria</taxon>
        <taxon>Bacillati</taxon>
        <taxon>Bacillota</taxon>
        <taxon>Bacilli</taxon>
        <taxon>Bacillales</taxon>
        <taxon>Paenibacillaceae</taxon>
        <taxon>Paenibacillus</taxon>
    </lineage>
</organism>
<reference evidence="13 14" key="1">
    <citation type="journal article" date="2009" name="Int. J. Syst. Evol. Microbiol.">
        <title>Paenibacillus contaminans sp. nov., isolated from a contaminated laboratory plate.</title>
        <authorList>
            <person name="Chou J.H."/>
            <person name="Lee J.H."/>
            <person name="Lin M.C."/>
            <person name="Chang P.S."/>
            <person name="Arun A.B."/>
            <person name="Young C.C."/>
            <person name="Chen W.M."/>
        </authorList>
    </citation>
    <scope>NUCLEOTIDE SEQUENCE [LARGE SCALE GENOMIC DNA]</scope>
    <source>
        <strain evidence="13 14">CKOBP-6</strain>
    </source>
</reference>
<keyword evidence="4 10" id="KW-0812">Transmembrane</keyword>
<dbReference type="SUPFAM" id="SSF52540">
    <property type="entry name" value="P-loop containing nucleoside triphosphate hydrolases"/>
    <property type="match status" value="1"/>
</dbReference>
<dbReference type="PROSITE" id="PS00211">
    <property type="entry name" value="ABC_TRANSPORTER_1"/>
    <property type="match status" value="1"/>
</dbReference>
<dbReference type="Proteomes" id="UP000250369">
    <property type="component" value="Unassembled WGS sequence"/>
</dbReference>
<name>A0A329MMW2_9BACL</name>
<feature type="compositionally biased region" description="Gly residues" evidence="9">
    <location>
        <begin position="24"/>
        <end position="35"/>
    </location>
</feature>
<dbReference type="Pfam" id="PF00664">
    <property type="entry name" value="ABC_membrane"/>
    <property type="match status" value="1"/>
</dbReference>
<comment type="caution">
    <text evidence="13">The sequence shown here is derived from an EMBL/GenBank/DDBJ whole genome shotgun (WGS) entry which is preliminary data.</text>
</comment>
<dbReference type="PROSITE" id="PS50893">
    <property type="entry name" value="ABC_TRANSPORTER_2"/>
    <property type="match status" value="1"/>
</dbReference>
<comment type="subcellular location">
    <subcellularLocation>
        <location evidence="1">Cell membrane</location>
        <topology evidence="1">Multi-pass membrane protein</topology>
    </subcellularLocation>
</comment>
<keyword evidence="6 13" id="KW-0067">ATP-binding</keyword>
<evidence type="ECO:0000259" key="12">
    <source>
        <dbReference type="PROSITE" id="PS50929"/>
    </source>
</evidence>
<evidence type="ECO:0000259" key="11">
    <source>
        <dbReference type="PROSITE" id="PS50893"/>
    </source>
</evidence>
<keyword evidence="8 10" id="KW-0472">Membrane</keyword>
<evidence type="ECO:0000256" key="7">
    <source>
        <dbReference type="ARBA" id="ARBA00022989"/>
    </source>
</evidence>
<dbReference type="PANTHER" id="PTHR43394">
    <property type="entry name" value="ATP-DEPENDENT PERMEASE MDL1, MITOCHONDRIAL"/>
    <property type="match status" value="1"/>
</dbReference>
<evidence type="ECO:0000256" key="4">
    <source>
        <dbReference type="ARBA" id="ARBA00022692"/>
    </source>
</evidence>
<keyword evidence="2" id="KW-0813">Transport</keyword>
<dbReference type="CDD" id="cd03254">
    <property type="entry name" value="ABCC_Glucan_exporter_like"/>
    <property type="match status" value="1"/>
</dbReference>
<keyword evidence="7 10" id="KW-1133">Transmembrane helix</keyword>
<dbReference type="FunFam" id="3.40.50.300:FF:000287">
    <property type="entry name" value="Multidrug ABC transporter ATP-binding protein"/>
    <property type="match status" value="1"/>
</dbReference>
<protein>
    <submittedName>
        <fullName evidence="13">Multidrug ABC transporter ATP-binding protein</fullName>
    </submittedName>
</protein>
<evidence type="ECO:0000256" key="2">
    <source>
        <dbReference type="ARBA" id="ARBA00022448"/>
    </source>
</evidence>
<dbReference type="RefSeq" id="WP_113031242.1">
    <property type="nucleotide sequence ID" value="NZ_QMFB01000006.1"/>
</dbReference>
<dbReference type="InterPro" id="IPR003593">
    <property type="entry name" value="AAA+_ATPase"/>
</dbReference>
<keyword evidence="14" id="KW-1185">Reference proteome</keyword>
<dbReference type="InterPro" id="IPR003439">
    <property type="entry name" value="ABC_transporter-like_ATP-bd"/>
</dbReference>
<dbReference type="OrthoDB" id="9770415at2"/>
<evidence type="ECO:0000256" key="8">
    <source>
        <dbReference type="ARBA" id="ARBA00023136"/>
    </source>
</evidence>
<dbReference type="InterPro" id="IPR017871">
    <property type="entry name" value="ABC_transporter-like_CS"/>
</dbReference>
<evidence type="ECO:0000256" key="10">
    <source>
        <dbReference type="SAM" id="Phobius"/>
    </source>
</evidence>
<dbReference type="PANTHER" id="PTHR43394:SF1">
    <property type="entry name" value="ATP-BINDING CASSETTE SUB-FAMILY B MEMBER 10, MITOCHONDRIAL"/>
    <property type="match status" value="1"/>
</dbReference>
<keyword evidence="3" id="KW-1003">Cell membrane</keyword>
<evidence type="ECO:0000256" key="3">
    <source>
        <dbReference type="ARBA" id="ARBA00022475"/>
    </source>
</evidence>
<dbReference type="Pfam" id="PF00005">
    <property type="entry name" value="ABC_tran"/>
    <property type="match status" value="1"/>
</dbReference>
<sequence length="635" mass="68992">MAKPTEQPGQGGDTKSQGDVPMMGGLGRPGQGFGHRGGRGPVAKPKNFKRTLKRIWSYLGKERKLLSFTFVIILISSALSLTGPYLIGVAIDSMTASGGTVDFRLLDFMLIALAAAYITDGGLTFLQGIMMAGLSQRVVTNLRRTLFAKLQKLPLAYFDSRPHGEVMSRLSNDIDNVSNTISQSTLQLMSGSIAIVGSLVMMLVLSPLLTLAALITVPLVYLLARTVTKKTSVMFKEQQAQLGKLNGHIEETISGLQMVKAFNHEDKSIQEFEAVNGKLYEVGLKAQIWSGFMMPLLSVINNIGFAAVAIVGGVLAVKGHITVGVIASFLSYSRQFVRPLNDLASTFNLLQSGVAGAERAFEVLDEEEEKKDDKDALELINPKGHVEFDNVSFGYRPDLPILKNISFETTAGSSLALVGPTGAGKTTIVNLLTRFYDTTGGTIRIDGKDIRKYSRDSLRRCFGIVLQDTYLFSGTIKENIKYGRPDATDREVKEAAVLANADVFIMRLPGGYDTVLSENGGNLSQGQRQLLAIARVILAKPSILILDEATSSIDTRTELHIQDALLNIMQGRTSFIIAHRLNTIRDADTIMVIDRGEIAEQGSHQALMNKEGTYSRMFANQFKNIAGTEGAGENA</sequence>
<gene>
    <name evidence="13" type="ORF">DQG23_12800</name>
</gene>
<evidence type="ECO:0000313" key="13">
    <source>
        <dbReference type="EMBL" id="RAV20962.1"/>
    </source>
</evidence>
<dbReference type="AlphaFoldDB" id="A0A329MMW2"/>
<dbReference type="GO" id="GO:0015421">
    <property type="term" value="F:ABC-type oligopeptide transporter activity"/>
    <property type="evidence" value="ECO:0007669"/>
    <property type="project" value="TreeGrafter"/>
</dbReference>
<evidence type="ECO:0000256" key="6">
    <source>
        <dbReference type="ARBA" id="ARBA00022840"/>
    </source>
</evidence>
<accession>A0A329MMW2</accession>
<dbReference type="FunFam" id="1.20.1560.10:FF:000011">
    <property type="entry name" value="Multidrug ABC transporter ATP-binding protein"/>
    <property type="match status" value="1"/>
</dbReference>
<dbReference type="Gene3D" id="1.20.1560.10">
    <property type="entry name" value="ABC transporter type 1, transmembrane domain"/>
    <property type="match status" value="1"/>
</dbReference>
<evidence type="ECO:0000256" key="9">
    <source>
        <dbReference type="SAM" id="MobiDB-lite"/>
    </source>
</evidence>
<dbReference type="Gene3D" id="3.40.50.300">
    <property type="entry name" value="P-loop containing nucleotide triphosphate hydrolases"/>
    <property type="match status" value="1"/>
</dbReference>
<dbReference type="InterPro" id="IPR039421">
    <property type="entry name" value="Type_1_exporter"/>
</dbReference>
<feature type="transmembrane region" description="Helical" evidence="10">
    <location>
        <begin position="303"/>
        <end position="330"/>
    </location>
</feature>
<feature type="transmembrane region" description="Helical" evidence="10">
    <location>
        <begin position="108"/>
        <end position="134"/>
    </location>
</feature>
<dbReference type="SMART" id="SM00382">
    <property type="entry name" value="AAA"/>
    <property type="match status" value="1"/>
</dbReference>
<dbReference type="SUPFAM" id="SSF90123">
    <property type="entry name" value="ABC transporter transmembrane region"/>
    <property type="match status" value="1"/>
</dbReference>
<dbReference type="InterPro" id="IPR027417">
    <property type="entry name" value="P-loop_NTPase"/>
</dbReference>
<evidence type="ECO:0000256" key="1">
    <source>
        <dbReference type="ARBA" id="ARBA00004651"/>
    </source>
</evidence>
<feature type="domain" description="ABC transporter" evidence="11">
    <location>
        <begin position="386"/>
        <end position="620"/>
    </location>
</feature>
<dbReference type="InterPro" id="IPR011527">
    <property type="entry name" value="ABC1_TM_dom"/>
</dbReference>
<feature type="domain" description="ABC transmembrane type-1" evidence="12">
    <location>
        <begin position="68"/>
        <end position="352"/>
    </location>
</feature>
<evidence type="ECO:0000313" key="14">
    <source>
        <dbReference type="Proteomes" id="UP000250369"/>
    </source>
</evidence>